<proteinExistence type="predicted"/>
<protein>
    <submittedName>
        <fullName evidence="1">Uncharacterized protein</fullName>
    </submittedName>
</protein>
<reference evidence="1 2" key="1">
    <citation type="submission" date="2018-08" db="EMBL/GenBank/DDBJ databases">
        <title>Recombination of ecologically and evolutionarily significant loci maintains genetic cohesion in the Pseudomonas syringae species complex.</title>
        <authorList>
            <person name="Dillon M."/>
            <person name="Thakur S."/>
            <person name="Almeida R.N.D."/>
            <person name="Weir B.S."/>
            <person name="Guttman D.S."/>
        </authorList>
    </citation>
    <scope>NUCLEOTIDE SEQUENCE [LARGE SCALE GENOMIC DNA]</scope>
    <source>
        <strain evidence="1 2">ICMP 14479</strain>
    </source>
</reference>
<dbReference type="Proteomes" id="UP000280395">
    <property type="component" value="Unassembled WGS sequence"/>
</dbReference>
<evidence type="ECO:0000313" key="2">
    <source>
        <dbReference type="Proteomes" id="UP000280395"/>
    </source>
</evidence>
<comment type="caution">
    <text evidence="1">The sequence shown here is derived from an EMBL/GenBank/DDBJ whole genome shotgun (WGS) entry which is preliminary data.</text>
</comment>
<sequence>MQDRERWSDMYGLKLLAKGVNRKLDVVFDALFAEEDDQ</sequence>
<name>A0A3M5UU70_PSESX</name>
<evidence type="ECO:0000313" key="1">
    <source>
        <dbReference type="EMBL" id="RMU49366.1"/>
    </source>
</evidence>
<gene>
    <name evidence="1" type="ORF">ALP29_201202</name>
</gene>
<accession>A0A3M5UU70</accession>
<dbReference type="EMBL" id="RBUA01001113">
    <property type="protein sequence ID" value="RMU49366.1"/>
    <property type="molecule type" value="Genomic_DNA"/>
</dbReference>
<dbReference type="AlphaFoldDB" id="A0A3M5UU70"/>
<organism evidence="1 2">
    <name type="scientific">Pseudomonas syringae pv. avii</name>
    <dbReference type="NCBI Taxonomy" id="663959"/>
    <lineage>
        <taxon>Bacteria</taxon>
        <taxon>Pseudomonadati</taxon>
        <taxon>Pseudomonadota</taxon>
        <taxon>Gammaproteobacteria</taxon>
        <taxon>Pseudomonadales</taxon>
        <taxon>Pseudomonadaceae</taxon>
        <taxon>Pseudomonas</taxon>
        <taxon>Pseudomonas syringae</taxon>
    </lineage>
</organism>